<dbReference type="EMBL" id="BAEO01000027">
    <property type="protein sequence ID" value="GAC19014.1"/>
    <property type="molecule type" value="Genomic_DNA"/>
</dbReference>
<evidence type="ECO:0000313" key="2">
    <source>
        <dbReference type="Proteomes" id="UP000006327"/>
    </source>
</evidence>
<dbReference type="AlphaFoldDB" id="K6XEE9"/>
<dbReference type="STRING" id="493475.GARC_2047"/>
<organism evidence="1 2">
    <name type="scientific">Paraglaciecola arctica BSs20135</name>
    <dbReference type="NCBI Taxonomy" id="493475"/>
    <lineage>
        <taxon>Bacteria</taxon>
        <taxon>Pseudomonadati</taxon>
        <taxon>Pseudomonadota</taxon>
        <taxon>Gammaproteobacteria</taxon>
        <taxon>Alteromonadales</taxon>
        <taxon>Alteromonadaceae</taxon>
        <taxon>Paraglaciecola</taxon>
    </lineage>
</organism>
<evidence type="ECO:0000313" key="1">
    <source>
        <dbReference type="EMBL" id="GAC19014.1"/>
    </source>
</evidence>
<accession>K6XEE9</accession>
<reference evidence="1 2" key="1">
    <citation type="journal article" date="2017" name="Antonie Van Leeuwenhoek">
        <title>Rhizobium rhizosphaerae sp. nov., a novel species isolated from rice rhizosphere.</title>
        <authorList>
            <person name="Zhao J.J."/>
            <person name="Zhang J."/>
            <person name="Zhang R.J."/>
            <person name="Zhang C.W."/>
            <person name="Yin H.Q."/>
            <person name="Zhang X.X."/>
        </authorList>
    </citation>
    <scope>NUCLEOTIDE SEQUENCE [LARGE SCALE GENOMIC DNA]</scope>
    <source>
        <strain evidence="1 2">BSs20135</strain>
    </source>
</reference>
<gene>
    <name evidence="1" type="ORF">GARC_2047</name>
</gene>
<name>K6XEE9_9ALTE</name>
<sequence>MGNVKKVVWEKYRPFQYIAPHAFFETKRNGGISYFGR</sequence>
<comment type="caution">
    <text evidence="1">The sequence shown here is derived from an EMBL/GenBank/DDBJ whole genome shotgun (WGS) entry which is preliminary data.</text>
</comment>
<keyword evidence="2" id="KW-1185">Reference proteome</keyword>
<dbReference type="Proteomes" id="UP000006327">
    <property type="component" value="Unassembled WGS sequence"/>
</dbReference>
<proteinExistence type="predicted"/>
<protein>
    <submittedName>
        <fullName evidence="1">Uncharacterized protein</fullName>
    </submittedName>
</protein>